<feature type="chain" id="PRO_5012059395" description="AB hydrolase-1 domain-containing protein" evidence="1">
    <location>
        <begin position="26"/>
        <end position="293"/>
    </location>
</feature>
<proteinExistence type="predicted"/>
<feature type="domain" description="AB hydrolase-1" evidence="2">
    <location>
        <begin position="113"/>
        <end position="256"/>
    </location>
</feature>
<dbReference type="InterPro" id="IPR000073">
    <property type="entry name" value="AB_hydrolase_1"/>
</dbReference>
<dbReference type="Gene3D" id="3.40.50.1820">
    <property type="entry name" value="alpha/beta hydrolase"/>
    <property type="match status" value="1"/>
</dbReference>
<dbReference type="SUPFAM" id="SSF53474">
    <property type="entry name" value="alpha/beta-Hydrolases"/>
    <property type="match status" value="1"/>
</dbReference>
<evidence type="ECO:0000259" key="2">
    <source>
        <dbReference type="Pfam" id="PF12697"/>
    </source>
</evidence>
<dbReference type="RefSeq" id="WP_240535037.1">
    <property type="nucleotide sequence ID" value="NZ_NBYO01000002.1"/>
</dbReference>
<protein>
    <recommendedName>
        <fullName evidence="2">AB hydrolase-1 domain-containing protein</fullName>
    </recommendedName>
</protein>
<evidence type="ECO:0000256" key="1">
    <source>
        <dbReference type="SAM" id="SignalP"/>
    </source>
</evidence>
<evidence type="ECO:0000313" key="4">
    <source>
        <dbReference type="Proteomes" id="UP000215405"/>
    </source>
</evidence>
<organism evidence="3 4">
    <name type="scientific">Notoacmeibacter marinus</name>
    <dbReference type="NCBI Taxonomy" id="1876515"/>
    <lineage>
        <taxon>Bacteria</taxon>
        <taxon>Pseudomonadati</taxon>
        <taxon>Pseudomonadota</taxon>
        <taxon>Alphaproteobacteria</taxon>
        <taxon>Hyphomicrobiales</taxon>
        <taxon>Notoacmeibacteraceae</taxon>
        <taxon>Notoacmeibacter</taxon>
    </lineage>
</organism>
<name>A0A231UZW6_9HYPH</name>
<feature type="signal peptide" evidence="1">
    <location>
        <begin position="1"/>
        <end position="25"/>
    </location>
</feature>
<dbReference type="AlphaFoldDB" id="A0A231UZW6"/>
<keyword evidence="1" id="KW-0732">Signal</keyword>
<dbReference type="Proteomes" id="UP000215405">
    <property type="component" value="Unassembled WGS sequence"/>
</dbReference>
<dbReference type="EMBL" id="NBYO01000002">
    <property type="protein sequence ID" value="OXT00866.1"/>
    <property type="molecule type" value="Genomic_DNA"/>
</dbReference>
<comment type="caution">
    <text evidence="3">The sequence shown here is derived from an EMBL/GenBank/DDBJ whole genome shotgun (WGS) entry which is preliminary data.</text>
</comment>
<keyword evidence="4" id="KW-1185">Reference proteome</keyword>
<reference evidence="4" key="1">
    <citation type="journal article" date="2017" name="Int. J. Syst. Evol. Microbiol.">
        <title>Notoacmeibacter marinus gen. nov., sp. nov., isolated from the gut of a limpet and proposal of Notoacmeibacteraceae fam. nov. in the order Rhizobiales of the class Alphaproteobacteria.</title>
        <authorList>
            <person name="Huang Z."/>
            <person name="Guo F."/>
            <person name="Lai Q."/>
        </authorList>
    </citation>
    <scope>NUCLEOTIDE SEQUENCE [LARGE SCALE GENOMIC DNA]</scope>
    <source>
        <strain evidence="4">XMTR2A4</strain>
    </source>
</reference>
<gene>
    <name evidence="3" type="ORF">B7H23_08860</name>
</gene>
<dbReference type="Pfam" id="PF12697">
    <property type="entry name" value="Abhydrolase_6"/>
    <property type="match status" value="1"/>
</dbReference>
<dbReference type="InterPro" id="IPR029058">
    <property type="entry name" value="AB_hydrolase_fold"/>
</dbReference>
<sequence>MRLIRHPLSFCLTVFAVLIATPAMAQPTLAPFKDDLFANRVVEERDGGAFRVVDYDEMRDINGRDAVPERRAKRAYLDLSVRRQESALALQTQAGLVLFLATGKTRGASVITIFLHGQGGDEKLGSRDLTFGGNFNRIRNLMARNGGLYVTPTFRDFGEAGAEQIASLIDELLKRSPDAEVIVACGSMGGAICHRLANRASTVADLAGLIFLAAPPAGDFLSSTAFRARVPVFIAHGSRDPVFAIDDAERLYEQLRNGAGTYPVRMDRYESGNHGTPIRMVDWRRTINWMLSN</sequence>
<accession>A0A231UZW6</accession>
<evidence type="ECO:0000313" key="3">
    <source>
        <dbReference type="EMBL" id="OXT00866.1"/>
    </source>
</evidence>